<organism evidence="6 7">
    <name type="scientific">Achromobacter kerstersii</name>
    <dbReference type="NCBI Taxonomy" id="1353890"/>
    <lineage>
        <taxon>Bacteria</taxon>
        <taxon>Pseudomonadati</taxon>
        <taxon>Pseudomonadota</taxon>
        <taxon>Betaproteobacteria</taxon>
        <taxon>Burkholderiales</taxon>
        <taxon>Alcaligenaceae</taxon>
        <taxon>Achromobacter</taxon>
    </lineage>
</organism>
<dbReference type="InterPro" id="IPR019888">
    <property type="entry name" value="Tscrpt_reg_AsnC-like"/>
</dbReference>
<dbReference type="AlphaFoldDB" id="A0A6S6ZJQ5"/>
<evidence type="ECO:0000259" key="5">
    <source>
        <dbReference type="PROSITE" id="PS50956"/>
    </source>
</evidence>
<keyword evidence="2" id="KW-0238">DNA-binding</keyword>
<dbReference type="GO" id="GO:0043200">
    <property type="term" value="P:response to amino acid"/>
    <property type="evidence" value="ECO:0007669"/>
    <property type="project" value="TreeGrafter"/>
</dbReference>
<dbReference type="CDD" id="cd00090">
    <property type="entry name" value="HTH_ARSR"/>
    <property type="match status" value="1"/>
</dbReference>
<dbReference type="InterPro" id="IPR019887">
    <property type="entry name" value="Tscrpt_reg_AsnC/Lrp_C"/>
</dbReference>
<proteinExistence type="predicted"/>
<dbReference type="EMBL" id="CADIJQ010000001">
    <property type="protein sequence ID" value="CAB3671735.1"/>
    <property type="molecule type" value="Genomic_DNA"/>
</dbReference>
<keyword evidence="3" id="KW-0010">Activator</keyword>
<gene>
    <name evidence="6" type="primary">lrp_1</name>
    <name evidence="6" type="ORF">LMG3441_01110</name>
</gene>
<dbReference type="InterPro" id="IPR000485">
    <property type="entry name" value="AsnC-type_HTH_dom"/>
</dbReference>
<dbReference type="Proteomes" id="UP000494269">
    <property type="component" value="Unassembled WGS sequence"/>
</dbReference>
<dbReference type="FunFam" id="1.10.10.10:FF:000186">
    <property type="entry name" value="AsnC family transcriptional regulator"/>
    <property type="match status" value="1"/>
</dbReference>
<evidence type="ECO:0000256" key="1">
    <source>
        <dbReference type="ARBA" id="ARBA00023015"/>
    </source>
</evidence>
<protein>
    <submittedName>
        <fullName evidence="6">Leucine-responsive regulatory protein</fullName>
    </submittedName>
</protein>
<keyword evidence="7" id="KW-1185">Reference proteome</keyword>
<dbReference type="SMART" id="SM00344">
    <property type="entry name" value="HTH_ASNC"/>
    <property type="match status" value="1"/>
</dbReference>
<dbReference type="PRINTS" id="PR00033">
    <property type="entry name" value="HTHASNC"/>
</dbReference>
<dbReference type="InterPro" id="IPR036388">
    <property type="entry name" value="WH-like_DNA-bd_sf"/>
</dbReference>
<dbReference type="PANTHER" id="PTHR30154">
    <property type="entry name" value="LEUCINE-RESPONSIVE REGULATORY PROTEIN"/>
    <property type="match status" value="1"/>
</dbReference>
<dbReference type="InterPro" id="IPR011991">
    <property type="entry name" value="ArsR-like_HTH"/>
</dbReference>
<keyword evidence="4" id="KW-0804">Transcription</keyword>
<dbReference type="PROSITE" id="PS50956">
    <property type="entry name" value="HTH_ASNC_2"/>
    <property type="match status" value="1"/>
</dbReference>
<evidence type="ECO:0000256" key="2">
    <source>
        <dbReference type="ARBA" id="ARBA00023125"/>
    </source>
</evidence>
<dbReference type="GO" id="GO:0006355">
    <property type="term" value="P:regulation of DNA-templated transcription"/>
    <property type="evidence" value="ECO:0007669"/>
    <property type="project" value="UniProtKB-ARBA"/>
</dbReference>
<evidence type="ECO:0000256" key="3">
    <source>
        <dbReference type="ARBA" id="ARBA00023159"/>
    </source>
</evidence>
<keyword evidence="1" id="KW-0805">Transcription regulation</keyword>
<evidence type="ECO:0000256" key="4">
    <source>
        <dbReference type="ARBA" id="ARBA00023163"/>
    </source>
</evidence>
<dbReference type="Gene3D" id="3.30.70.920">
    <property type="match status" value="1"/>
</dbReference>
<name>A0A6S6ZJQ5_9BURK</name>
<dbReference type="PANTHER" id="PTHR30154:SF0">
    <property type="entry name" value="LEUCINE-RESPONSIVE REGULATORY PROTEIN"/>
    <property type="match status" value="1"/>
</dbReference>
<dbReference type="Gene3D" id="1.10.10.10">
    <property type="entry name" value="Winged helix-like DNA-binding domain superfamily/Winged helix DNA-binding domain"/>
    <property type="match status" value="1"/>
</dbReference>
<evidence type="ECO:0000313" key="6">
    <source>
        <dbReference type="EMBL" id="CAB3671735.1"/>
    </source>
</evidence>
<dbReference type="SUPFAM" id="SSF46785">
    <property type="entry name" value="Winged helix' DNA-binding domain"/>
    <property type="match status" value="1"/>
</dbReference>
<evidence type="ECO:0000313" key="7">
    <source>
        <dbReference type="Proteomes" id="UP000494269"/>
    </source>
</evidence>
<reference evidence="6 7" key="1">
    <citation type="submission" date="2020-04" db="EMBL/GenBank/DDBJ databases">
        <authorList>
            <person name="De Canck E."/>
        </authorList>
    </citation>
    <scope>NUCLEOTIDE SEQUENCE [LARGE SCALE GENOMIC DNA]</scope>
    <source>
        <strain evidence="6 7">LMG 3441</strain>
    </source>
</reference>
<dbReference type="InterPro" id="IPR036390">
    <property type="entry name" value="WH_DNA-bd_sf"/>
</dbReference>
<dbReference type="Pfam" id="PF01037">
    <property type="entry name" value="AsnC_trans_reg"/>
    <property type="match status" value="1"/>
</dbReference>
<accession>A0A6S6ZJQ5</accession>
<dbReference type="Pfam" id="PF13412">
    <property type="entry name" value="HTH_24"/>
    <property type="match status" value="1"/>
</dbReference>
<dbReference type="GO" id="GO:0043565">
    <property type="term" value="F:sequence-specific DNA binding"/>
    <property type="evidence" value="ECO:0007669"/>
    <property type="project" value="InterPro"/>
</dbReference>
<dbReference type="InterPro" id="IPR011008">
    <property type="entry name" value="Dimeric_a/b-barrel"/>
</dbReference>
<dbReference type="GO" id="GO:0005829">
    <property type="term" value="C:cytosol"/>
    <property type="evidence" value="ECO:0007669"/>
    <property type="project" value="TreeGrafter"/>
</dbReference>
<sequence length="174" mass="19965">MLYQCFFSGGPFFLIAKSEMRDLDRIDLKILDILQREGRISVTELAERVSLSATPCSDRVKRMEREGVITGYHARVNPAALGKNLLVFLEIKLSAKSGDVFDKVKKELLYVPEVMECHLVSGDFDYLVKARLTEMNEYRRLLGEILKRLPASAESRSYVVMEEIKETLYLPVDR</sequence>
<dbReference type="SUPFAM" id="SSF54909">
    <property type="entry name" value="Dimeric alpha+beta barrel"/>
    <property type="match status" value="1"/>
</dbReference>
<feature type="domain" description="HTH asnC-type" evidence="5">
    <location>
        <begin position="23"/>
        <end position="84"/>
    </location>
</feature>